<dbReference type="InterPro" id="IPR053749">
    <property type="entry name" value="TA_system-associated_sf"/>
</dbReference>
<comment type="caution">
    <text evidence="1">The sequence shown here is derived from an EMBL/GenBank/DDBJ whole genome shotgun (WGS) entry which is preliminary data.</text>
</comment>
<proteinExistence type="predicted"/>
<keyword evidence="2" id="KW-1185">Reference proteome</keyword>
<reference evidence="1 2" key="1">
    <citation type="submission" date="2024-04" db="EMBL/GenBank/DDBJ databases">
        <title>draft genome sequnece of Paenibacillus filicis.</title>
        <authorList>
            <person name="Kim D.-U."/>
        </authorList>
    </citation>
    <scope>NUCLEOTIDE SEQUENCE [LARGE SCALE GENOMIC DNA]</scope>
    <source>
        <strain evidence="1 2">KACC14197</strain>
    </source>
</reference>
<gene>
    <name evidence="1" type="ORF">WMW72_01830</name>
</gene>
<sequence length="130" mass="15345">MNRTEVLALLEAASRLMEPYNSNRSYTQKELYDYFDSHFTKNYVDHIILSNLKQENGRWQVAFPESELGYGTYYDTSFDDRTRVEQTREGVTVIHRVENGLYPAHEEQIQIIFTSSGWKINGLWWYSDCG</sequence>
<dbReference type="EMBL" id="JBBPCC010000001">
    <property type="protein sequence ID" value="MEK8126641.1"/>
    <property type="molecule type" value="Genomic_DNA"/>
</dbReference>
<protein>
    <submittedName>
        <fullName evidence="1">Uncharacterized protein</fullName>
    </submittedName>
</protein>
<accession>A0ABU9DCS0</accession>
<name>A0ABU9DCS0_9BACL</name>
<evidence type="ECO:0000313" key="1">
    <source>
        <dbReference type="EMBL" id="MEK8126641.1"/>
    </source>
</evidence>
<organism evidence="1 2">
    <name type="scientific">Paenibacillus filicis</name>
    <dbReference type="NCBI Taxonomy" id="669464"/>
    <lineage>
        <taxon>Bacteria</taxon>
        <taxon>Bacillati</taxon>
        <taxon>Bacillota</taxon>
        <taxon>Bacilli</taxon>
        <taxon>Bacillales</taxon>
        <taxon>Paenibacillaceae</taxon>
        <taxon>Paenibacillus</taxon>
    </lineage>
</organism>
<dbReference type="Proteomes" id="UP001469365">
    <property type="component" value="Unassembled WGS sequence"/>
</dbReference>
<evidence type="ECO:0000313" key="2">
    <source>
        <dbReference type="Proteomes" id="UP001469365"/>
    </source>
</evidence>
<dbReference type="Gene3D" id="3.10.450.420">
    <property type="match status" value="1"/>
</dbReference>